<keyword evidence="3" id="KW-1185">Reference proteome</keyword>
<evidence type="ECO:0000313" key="2">
    <source>
        <dbReference type="EMBL" id="GFS77918.1"/>
    </source>
</evidence>
<keyword evidence="1" id="KW-0812">Transmembrane</keyword>
<feature type="transmembrane region" description="Helical" evidence="1">
    <location>
        <begin position="36"/>
        <end position="55"/>
    </location>
</feature>
<dbReference type="AlphaFoldDB" id="A0A8X6T6T3"/>
<dbReference type="Proteomes" id="UP000887013">
    <property type="component" value="Unassembled WGS sequence"/>
</dbReference>
<keyword evidence="1" id="KW-1133">Transmembrane helix</keyword>
<evidence type="ECO:0000256" key="1">
    <source>
        <dbReference type="SAM" id="Phobius"/>
    </source>
</evidence>
<dbReference type="EMBL" id="BMAW01002303">
    <property type="protein sequence ID" value="GFS77918.1"/>
    <property type="molecule type" value="Genomic_DNA"/>
</dbReference>
<gene>
    <name evidence="2" type="ORF">NPIL_102221</name>
</gene>
<reference evidence="2" key="1">
    <citation type="submission" date="2020-08" db="EMBL/GenBank/DDBJ databases">
        <title>Multicomponent nature underlies the extraordinary mechanical properties of spider dragline silk.</title>
        <authorList>
            <person name="Kono N."/>
            <person name="Nakamura H."/>
            <person name="Mori M."/>
            <person name="Yoshida Y."/>
            <person name="Ohtoshi R."/>
            <person name="Malay A.D."/>
            <person name="Moran D.A.P."/>
            <person name="Tomita M."/>
            <person name="Numata K."/>
            <person name="Arakawa K."/>
        </authorList>
    </citation>
    <scope>NUCLEOTIDE SEQUENCE</scope>
</reference>
<dbReference type="OrthoDB" id="6466362at2759"/>
<name>A0A8X6T6T3_NEPPI</name>
<organism evidence="2 3">
    <name type="scientific">Nephila pilipes</name>
    <name type="common">Giant wood spider</name>
    <name type="synonym">Nephila maculata</name>
    <dbReference type="NCBI Taxonomy" id="299642"/>
    <lineage>
        <taxon>Eukaryota</taxon>
        <taxon>Metazoa</taxon>
        <taxon>Ecdysozoa</taxon>
        <taxon>Arthropoda</taxon>
        <taxon>Chelicerata</taxon>
        <taxon>Arachnida</taxon>
        <taxon>Araneae</taxon>
        <taxon>Araneomorphae</taxon>
        <taxon>Entelegynae</taxon>
        <taxon>Araneoidea</taxon>
        <taxon>Nephilidae</taxon>
        <taxon>Nephila</taxon>
    </lineage>
</organism>
<accession>A0A8X6T6T3</accession>
<evidence type="ECO:0000313" key="3">
    <source>
        <dbReference type="Proteomes" id="UP000887013"/>
    </source>
</evidence>
<sequence length="145" mass="16742">MNLDFRKVFLISKDLKITTGNLKENTLRLLLLERRTPRFVVSIIILLTILSTIILKSKKESKRARPSNFQIQTCLVVPQKRLHLRDITLGEKTKIDTDSSIGLIREEISTKIIDRQKLSKKCNALSGTDENRECRRKVHLNMISS</sequence>
<comment type="caution">
    <text evidence="2">The sequence shown here is derived from an EMBL/GenBank/DDBJ whole genome shotgun (WGS) entry which is preliminary data.</text>
</comment>
<protein>
    <submittedName>
        <fullName evidence="2">Uncharacterized protein</fullName>
    </submittedName>
</protein>
<keyword evidence="1" id="KW-0472">Membrane</keyword>
<proteinExistence type="predicted"/>